<evidence type="ECO:0000256" key="2">
    <source>
        <dbReference type="ARBA" id="ARBA00022605"/>
    </source>
</evidence>
<dbReference type="Pfam" id="PF06426">
    <property type="entry name" value="SATase_N"/>
    <property type="match status" value="1"/>
</dbReference>
<evidence type="ECO:0000256" key="1">
    <source>
        <dbReference type="ARBA" id="ARBA00018522"/>
    </source>
</evidence>
<dbReference type="InterPro" id="IPR018357">
    <property type="entry name" value="Hexapep_transf_CS"/>
</dbReference>
<keyword evidence="2" id="KW-0028">Amino-acid biosynthesis</keyword>
<accession>A0A0P1F934</accession>
<dbReference type="InterPro" id="IPR011004">
    <property type="entry name" value="Trimer_LpxA-like_sf"/>
</dbReference>
<evidence type="ECO:0000313" key="10">
    <source>
        <dbReference type="Proteomes" id="UP000051887"/>
    </source>
</evidence>
<evidence type="ECO:0000256" key="5">
    <source>
        <dbReference type="ARBA" id="ARBA00023315"/>
    </source>
</evidence>
<dbReference type="EMBL" id="CYSB01000016">
    <property type="protein sequence ID" value="CUH64684.1"/>
    <property type="molecule type" value="Genomic_DNA"/>
</dbReference>
<dbReference type="Gene3D" id="2.160.10.10">
    <property type="entry name" value="Hexapeptide repeat proteins"/>
    <property type="match status" value="1"/>
</dbReference>
<dbReference type="OrthoDB" id="9815592at2"/>
<evidence type="ECO:0000256" key="4">
    <source>
        <dbReference type="ARBA" id="ARBA00022737"/>
    </source>
</evidence>
<dbReference type="SUPFAM" id="SSF51161">
    <property type="entry name" value="Trimeric LpxA-like enzymes"/>
    <property type="match status" value="1"/>
</dbReference>
<protein>
    <recommendedName>
        <fullName evidence="1">Serine acetyltransferase</fullName>
    </recommendedName>
</protein>
<feature type="domain" description="Serine acetyltransferase N-terminal" evidence="6">
    <location>
        <begin position="8"/>
        <end position="107"/>
    </location>
</feature>
<dbReference type="PROSITE" id="PS00101">
    <property type="entry name" value="HEXAPEP_TRANSFERASES"/>
    <property type="match status" value="1"/>
</dbReference>
<dbReference type="InterPro" id="IPR010493">
    <property type="entry name" value="Ser_AcTrfase_N"/>
</dbReference>
<dbReference type="GO" id="GO:0005737">
    <property type="term" value="C:cytoplasm"/>
    <property type="evidence" value="ECO:0007669"/>
    <property type="project" value="InterPro"/>
</dbReference>
<dbReference type="PANTHER" id="PTHR42811">
    <property type="entry name" value="SERINE ACETYLTRANSFERASE"/>
    <property type="match status" value="1"/>
</dbReference>
<keyword evidence="4" id="KW-0677">Repeat</keyword>
<keyword evidence="3 8" id="KW-0808">Transferase</keyword>
<proteinExistence type="predicted"/>
<dbReference type="UniPathway" id="UPA00136">
    <property type="reaction ID" value="UER00199"/>
</dbReference>
<evidence type="ECO:0000313" key="9">
    <source>
        <dbReference type="Proteomes" id="UP000051086"/>
    </source>
</evidence>
<gene>
    <name evidence="8" type="primary">cysE_1</name>
    <name evidence="7" type="ORF">TL5118_00977</name>
    <name evidence="8" type="ORF">TL5120_00029</name>
</gene>
<dbReference type="AlphaFoldDB" id="A0A0P1F934"/>
<organism evidence="8 10">
    <name type="scientific">Thalassovita autumnalis</name>
    <dbReference type="NCBI Taxonomy" id="2072972"/>
    <lineage>
        <taxon>Bacteria</taxon>
        <taxon>Pseudomonadati</taxon>
        <taxon>Pseudomonadota</taxon>
        <taxon>Alphaproteobacteria</taxon>
        <taxon>Rhodobacterales</taxon>
        <taxon>Roseobacteraceae</taxon>
        <taxon>Thalassovita</taxon>
    </lineage>
</organism>
<evidence type="ECO:0000259" key="6">
    <source>
        <dbReference type="SMART" id="SM00971"/>
    </source>
</evidence>
<reference evidence="7 9" key="1">
    <citation type="submission" date="2015-09" db="EMBL/GenBank/DDBJ databases">
        <authorList>
            <person name="Rodrigo-Torres L."/>
            <person name="Arahal D.R."/>
        </authorList>
    </citation>
    <scope>NUCLEOTIDE SEQUENCE [LARGE SCALE GENOMIC DNA]</scope>
    <source>
        <strain evidence="7 9">CECT 5118</strain>
    </source>
</reference>
<keyword evidence="9" id="KW-1185">Reference proteome</keyword>
<keyword evidence="5 8" id="KW-0012">Acyltransferase</keyword>
<dbReference type="GO" id="GO:0006535">
    <property type="term" value="P:cysteine biosynthetic process from serine"/>
    <property type="evidence" value="ECO:0007669"/>
    <property type="project" value="InterPro"/>
</dbReference>
<dbReference type="GO" id="GO:0009001">
    <property type="term" value="F:serine O-acetyltransferase activity"/>
    <property type="evidence" value="ECO:0007669"/>
    <property type="project" value="InterPro"/>
</dbReference>
<evidence type="ECO:0000256" key="3">
    <source>
        <dbReference type="ARBA" id="ARBA00022679"/>
    </source>
</evidence>
<dbReference type="Proteomes" id="UP000051086">
    <property type="component" value="Unassembled WGS sequence"/>
</dbReference>
<name>A0A0P1F934_9RHOB</name>
<dbReference type="SMART" id="SM00971">
    <property type="entry name" value="SATase_N"/>
    <property type="match status" value="1"/>
</dbReference>
<reference evidence="8 10" key="2">
    <citation type="submission" date="2015-09" db="EMBL/GenBank/DDBJ databases">
        <authorList>
            <consortium name="Swine Surveillance"/>
        </authorList>
    </citation>
    <scope>NUCLEOTIDE SEQUENCE [LARGE SCALE GENOMIC DNA]</scope>
    <source>
        <strain evidence="8 10">5120</strain>
    </source>
</reference>
<dbReference type="InterPro" id="IPR042122">
    <property type="entry name" value="Ser_AcTrfase_N_sf"/>
</dbReference>
<dbReference type="CDD" id="cd03354">
    <property type="entry name" value="LbH_SAT"/>
    <property type="match status" value="1"/>
</dbReference>
<evidence type="ECO:0000313" key="8">
    <source>
        <dbReference type="EMBL" id="CUH70256.1"/>
    </source>
</evidence>
<dbReference type="EMBL" id="CYSC01000003">
    <property type="protein sequence ID" value="CUH70256.1"/>
    <property type="molecule type" value="Genomic_DNA"/>
</dbReference>
<dbReference type="Gene3D" id="1.10.3130.10">
    <property type="entry name" value="serine acetyltransferase, domain 1"/>
    <property type="match status" value="1"/>
</dbReference>
<dbReference type="Proteomes" id="UP000051887">
    <property type="component" value="Unassembled WGS sequence"/>
</dbReference>
<evidence type="ECO:0000313" key="7">
    <source>
        <dbReference type="EMBL" id="CUH64684.1"/>
    </source>
</evidence>
<sequence length="250" mass="26267">MRQANDMSLIEETARLFGEESALATLYGFAPDEVKNDAELLAAVLAGLVPDAEARRRVRDLVGEAFGEDERAIAFAMEDLAATAERDLSTDAAHVLLFAPGYQGLLSYRASRALLLSGRETAAAAVKALLGRQLSVDIAPEAQIGRRVWLDHGLGVVIGRTAIIEDDVSIWHGVTLGSNFVSMGNRRHPLIGKGAVLGGHSIILGGIDIGANAVVAAGAIVTKSVPAGKTVYGPKATVRDRKHGSFSGFS</sequence>
<dbReference type="InterPro" id="IPR045304">
    <property type="entry name" value="LbH_SAT"/>
</dbReference>